<evidence type="ECO:0000313" key="1">
    <source>
        <dbReference type="EMBL" id="KAF9739348.1"/>
    </source>
</evidence>
<dbReference type="OrthoDB" id="10522552at2759"/>
<keyword evidence="2" id="KW-1185">Reference proteome</keyword>
<organism evidence="1 2">
    <name type="scientific">Paraphaeosphaeria minitans</name>
    <dbReference type="NCBI Taxonomy" id="565426"/>
    <lineage>
        <taxon>Eukaryota</taxon>
        <taxon>Fungi</taxon>
        <taxon>Dikarya</taxon>
        <taxon>Ascomycota</taxon>
        <taxon>Pezizomycotina</taxon>
        <taxon>Dothideomycetes</taxon>
        <taxon>Pleosporomycetidae</taxon>
        <taxon>Pleosporales</taxon>
        <taxon>Massarineae</taxon>
        <taxon>Didymosphaeriaceae</taxon>
        <taxon>Paraphaeosphaeria</taxon>
    </lineage>
</organism>
<dbReference type="Proteomes" id="UP000756921">
    <property type="component" value="Unassembled WGS sequence"/>
</dbReference>
<sequence>MNKEKYAHEALDDQIHEMMDAAVQPKEIDRSRQIHKIEDTGASVEAYTTTNAPEIEAMQERTKIGRISTSDGSNHS</sequence>
<proteinExistence type="predicted"/>
<comment type="caution">
    <text evidence="1">The sequence shown here is derived from an EMBL/GenBank/DDBJ whole genome shotgun (WGS) entry which is preliminary data.</text>
</comment>
<dbReference type="EMBL" id="WJXW01000002">
    <property type="protein sequence ID" value="KAF9739348.1"/>
    <property type="molecule type" value="Genomic_DNA"/>
</dbReference>
<accession>A0A9P6GQG7</accession>
<gene>
    <name evidence="1" type="ORF">PMIN01_01982</name>
</gene>
<reference evidence="1" key="1">
    <citation type="journal article" date="2020" name="Mol. Plant Microbe Interact.">
        <title>Genome Sequence of the Biocontrol Agent Coniothyrium minitans strain Conio (IMI 134523).</title>
        <authorList>
            <person name="Patel D."/>
            <person name="Shittu T.A."/>
            <person name="Baroncelli R."/>
            <person name="Muthumeenakshi S."/>
            <person name="Osborne T.H."/>
            <person name="Janganan T.K."/>
            <person name="Sreenivasaprasad S."/>
        </authorList>
    </citation>
    <scope>NUCLEOTIDE SEQUENCE</scope>
    <source>
        <strain evidence="1">Conio</strain>
    </source>
</reference>
<dbReference type="AlphaFoldDB" id="A0A9P6GQG7"/>
<evidence type="ECO:0000313" key="2">
    <source>
        <dbReference type="Proteomes" id="UP000756921"/>
    </source>
</evidence>
<name>A0A9P6GQG7_9PLEO</name>
<protein>
    <submittedName>
        <fullName evidence="1">Uncharacterized protein</fullName>
    </submittedName>
</protein>